<evidence type="ECO:0000259" key="1">
    <source>
        <dbReference type="Pfam" id="PF19277"/>
    </source>
</evidence>
<dbReference type="EMBL" id="UYRR01001970">
    <property type="protein sequence ID" value="VDK19140.1"/>
    <property type="molecule type" value="Genomic_DNA"/>
</dbReference>
<reference evidence="2 3" key="1">
    <citation type="submission" date="2018-11" db="EMBL/GenBank/DDBJ databases">
        <authorList>
            <consortium name="Pathogen Informatics"/>
        </authorList>
    </citation>
    <scope>NUCLEOTIDE SEQUENCE [LARGE SCALE GENOMIC DNA]</scope>
</reference>
<evidence type="ECO:0000313" key="3">
    <source>
        <dbReference type="Proteomes" id="UP000267096"/>
    </source>
</evidence>
<dbReference type="GO" id="GO:0006072">
    <property type="term" value="P:glycerol-3-phosphate metabolic process"/>
    <property type="evidence" value="ECO:0007669"/>
    <property type="project" value="TreeGrafter"/>
</dbReference>
<gene>
    <name evidence="2" type="ORF">ASIM_LOCUS1725</name>
</gene>
<dbReference type="OrthoDB" id="5962536at2759"/>
<accession>A0A3P6PEL8</accession>
<dbReference type="PANTHER" id="PTHR12563:SF23">
    <property type="entry name" value="BCDNA.GH07066"/>
    <property type="match status" value="1"/>
</dbReference>
<dbReference type="PANTHER" id="PTHR12563">
    <property type="entry name" value="GLYCEROL-3-PHOSPHATE ACYLTRANSFERASE"/>
    <property type="match status" value="1"/>
</dbReference>
<dbReference type="Pfam" id="PF19277">
    <property type="entry name" value="GPAT_C"/>
    <property type="match status" value="1"/>
</dbReference>
<dbReference type="GO" id="GO:0019432">
    <property type="term" value="P:triglyceride biosynthetic process"/>
    <property type="evidence" value="ECO:0007669"/>
    <property type="project" value="TreeGrafter"/>
</dbReference>
<proteinExistence type="predicted"/>
<feature type="domain" description="GPAT/DHAPAT C-terminal" evidence="1">
    <location>
        <begin position="14"/>
        <end position="204"/>
    </location>
</feature>
<dbReference type="GO" id="GO:0031966">
    <property type="term" value="C:mitochondrial membrane"/>
    <property type="evidence" value="ECO:0007669"/>
    <property type="project" value="TreeGrafter"/>
</dbReference>
<dbReference type="GO" id="GO:0008654">
    <property type="term" value="P:phospholipid biosynthetic process"/>
    <property type="evidence" value="ECO:0007669"/>
    <property type="project" value="TreeGrafter"/>
</dbReference>
<evidence type="ECO:0000313" key="2">
    <source>
        <dbReference type="EMBL" id="VDK19140.1"/>
    </source>
</evidence>
<dbReference type="InterPro" id="IPR045520">
    <property type="entry name" value="GPAT/DHAPAT_C"/>
</dbReference>
<dbReference type="GO" id="GO:0006631">
    <property type="term" value="P:fatty acid metabolic process"/>
    <property type="evidence" value="ECO:0007669"/>
    <property type="project" value="TreeGrafter"/>
</dbReference>
<keyword evidence="3" id="KW-1185">Reference proteome</keyword>
<dbReference type="GO" id="GO:0004366">
    <property type="term" value="F:glycerol-3-phosphate O-acyltransferase activity"/>
    <property type="evidence" value="ECO:0007669"/>
    <property type="project" value="TreeGrafter"/>
</dbReference>
<dbReference type="Proteomes" id="UP000267096">
    <property type="component" value="Unassembled WGS sequence"/>
</dbReference>
<name>A0A3P6PEL8_ANISI</name>
<organism evidence="2 3">
    <name type="scientific">Anisakis simplex</name>
    <name type="common">Herring worm</name>
    <dbReference type="NCBI Taxonomy" id="6269"/>
    <lineage>
        <taxon>Eukaryota</taxon>
        <taxon>Metazoa</taxon>
        <taxon>Ecdysozoa</taxon>
        <taxon>Nematoda</taxon>
        <taxon>Chromadorea</taxon>
        <taxon>Rhabditida</taxon>
        <taxon>Spirurina</taxon>
        <taxon>Ascaridomorpha</taxon>
        <taxon>Ascaridoidea</taxon>
        <taxon>Anisakidae</taxon>
        <taxon>Anisakis</taxon>
        <taxon>Anisakis simplex complex</taxon>
    </lineage>
</organism>
<protein>
    <recommendedName>
        <fullName evidence="1">GPAT/DHAPAT C-terminal domain-containing protein</fullName>
    </recommendedName>
</protein>
<dbReference type="AlphaFoldDB" id="A0A3P6PEL8"/>
<sequence>MKLLDDCLFEMDGNIVVRNSHQNMLHLAYHKNALIHTLSIHSAVALAALTLRSLQCTEALLIEISWLICDLLQYEFLFCKPCENLRERIKRVIEGMKNDGLLKAVEGDHLDASWNILIPDSDAECKLLFYSNLLRPFLQSIYIVLQKLIALTTPFEGKGADFVRDILSRAHSPIVTPFALLNEALNADSFSNALRLFHEKKVLAEAPTVGLANVEQANELLKTLDTFLRDSK</sequence>
<dbReference type="InterPro" id="IPR022284">
    <property type="entry name" value="GPAT/DHAPAT"/>
</dbReference>